<gene>
    <name evidence="6" type="ORF">DICVIV_13152</name>
</gene>
<feature type="compositionally biased region" description="Polar residues" evidence="5">
    <location>
        <begin position="54"/>
        <end position="76"/>
    </location>
</feature>
<comment type="similarity">
    <text evidence="1">Belongs to the small GTPase superfamily. Ras family.</text>
</comment>
<dbReference type="PROSITE" id="PS51419">
    <property type="entry name" value="RAB"/>
    <property type="match status" value="1"/>
</dbReference>
<dbReference type="Proteomes" id="UP000053766">
    <property type="component" value="Unassembled WGS sequence"/>
</dbReference>
<dbReference type="PANTHER" id="PTHR45704">
    <property type="entry name" value="RAS-LIKE FAMILY MEMBER 11"/>
    <property type="match status" value="1"/>
</dbReference>
<evidence type="ECO:0000256" key="4">
    <source>
        <dbReference type="ARBA" id="ARBA00048098"/>
    </source>
</evidence>
<dbReference type="InterPro" id="IPR001806">
    <property type="entry name" value="Small_GTPase"/>
</dbReference>
<dbReference type="SUPFAM" id="SSF52540">
    <property type="entry name" value="P-loop containing nucleoside triphosphate hydrolases"/>
    <property type="match status" value="1"/>
</dbReference>
<dbReference type="PROSITE" id="PS51421">
    <property type="entry name" value="RAS"/>
    <property type="match status" value="1"/>
</dbReference>
<keyword evidence="7" id="KW-1185">Reference proteome</keyword>
<organism evidence="6 7">
    <name type="scientific">Dictyocaulus viviparus</name>
    <name type="common">Bovine lungworm</name>
    <dbReference type="NCBI Taxonomy" id="29172"/>
    <lineage>
        <taxon>Eukaryota</taxon>
        <taxon>Metazoa</taxon>
        <taxon>Ecdysozoa</taxon>
        <taxon>Nematoda</taxon>
        <taxon>Chromadorea</taxon>
        <taxon>Rhabditida</taxon>
        <taxon>Rhabditina</taxon>
        <taxon>Rhabditomorpha</taxon>
        <taxon>Strongyloidea</taxon>
        <taxon>Metastrongylidae</taxon>
        <taxon>Dictyocaulus</taxon>
    </lineage>
</organism>
<feature type="region of interest" description="Disordered" evidence="5">
    <location>
        <begin position="51"/>
        <end position="98"/>
    </location>
</feature>
<dbReference type="InterPro" id="IPR027417">
    <property type="entry name" value="P-loop_NTPase"/>
</dbReference>
<dbReference type="GO" id="GO:0003925">
    <property type="term" value="F:G protein activity"/>
    <property type="evidence" value="ECO:0007669"/>
    <property type="project" value="UniProtKB-EC"/>
</dbReference>
<reference evidence="7" key="2">
    <citation type="journal article" date="2016" name="Sci. Rep.">
        <title>Dictyocaulus viviparus genome, variome and transcriptome elucidate lungworm biology and support future intervention.</title>
        <authorList>
            <person name="McNulty S.N."/>
            <person name="Strube C."/>
            <person name="Rosa B.A."/>
            <person name="Martin J.C."/>
            <person name="Tyagi R."/>
            <person name="Choi Y.J."/>
            <person name="Wang Q."/>
            <person name="Hallsworth Pepin K."/>
            <person name="Zhang X."/>
            <person name="Ozersky P."/>
            <person name="Wilson R.K."/>
            <person name="Sternberg P.W."/>
            <person name="Gasser R.B."/>
            <person name="Mitreva M."/>
        </authorList>
    </citation>
    <scope>NUCLEOTIDE SEQUENCE [LARGE SCALE GENOMIC DNA]</scope>
    <source>
        <strain evidence="7">HannoverDv2000</strain>
    </source>
</reference>
<feature type="region of interest" description="Disordered" evidence="5">
    <location>
        <begin position="123"/>
        <end position="167"/>
    </location>
</feature>
<name>A0A0D8X8J0_DICVI</name>
<keyword evidence="3" id="KW-0378">Hydrolase</keyword>
<proteinExistence type="inferred from homology"/>
<evidence type="ECO:0000256" key="1">
    <source>
        <dbReference type="ARBA" id="ARBA00008344"/>
    </source>
</evidence>
<dbReference type="STRING" id="29172.A0A0D8X8J0"/>
<accession>A0A0D8X8J0</accession>
<dbReference type="InterPro" id="IPR051065">
    <property type="entry name" value="Ras-related_GTPase"/>
</dbReference>
<dbReference type="OrthoDB" id="8062037at2759"/>
<evidence type="ECO:0000313" key="7">
    <source>
        <dbReference type="Proteomes" id="UP000053766"/>
    </source>
</evidence>
<protein>
    <recommendedName>
        <fullName evidence="2">small monomeric GTPase</fullName>
        <ecNumber evidence="2">3.6.5.2</ecNumber>
    </recommendedName>
</protein>
<evidence type="ECO:0000256" key="2">
    <source>
        <dbReference type="ARBA" id="ARBA00011984"/>
    </source>
</evidence>
<dbReference type="EMBL" id="KN716984">
    <property type="protein sequence ID" value="KJH40885.1"/>
    <property type="molecule type" value="Genomic_DNA"/>
</dbReference>
<comment type="catalytic activity">
    <reaction evidence="4">
        <text>GTP + H2O = GDP + phosphate + H(+)</text>
        <dbReference type="Rhea" id="RHEA:19669"/>
        <dbReference type="ChEBI" id="CHEBI:15377"/>
        <dbReference type="ChEBI" id="CHEBI:15378"/>
        <dbReference type="ChEBI" id="CHEBI:37565"/>
        <dbReference type="ChEBI" id="CHEBI:43474"/>
        <dbReference type="ChEBI" id="CHEBI:58189"/>
        <dbReference type="EC" id="3.6.5.2"/>
    </reaction>
</comment>
<dbReference type="GO" id="GO:0005525">
    <property type="term" value="F:GTP binding"/>
    <property type="evidence" value="ECO:0007669"/>
    <property type="project" value="InterPro"/>
</dbReference>
<dbReference type="AlphaFoldDB" id="A0A0D8X8J0"/>
<feature type="compositionally biased region" description="Basic and acidic residues" evidence="5">
    <location>
        <begin position="79"/>
        <end position="91"/>
    </location>
</feature>
<dbReference type="Gene3D" id="3.40.50.300">
    <property type="entry name" value="P-loop containing nucleotide triphosphate hydrolases"/>
    <property type="match status" value="1"/>
</dbReference>
<dbReference type="Pfam" id="PF00071">
    <property type="entry name" value="Ras"/>
    <property type="match status" value="1"/>
</dbReference>
<evidence type="ECO:0000256" key="3">
    <source>
        <dbReference type="ARBA" id="ARBA00022801"/>
    </source>
</evidence>
<evidence type="ECO:0000313" key="6">
    <source>
        <dbReference type="EMBL" id="KJH40885.1"/>
    </source>
</evidence>
<evidence type="ECO:0000256" key="5">
    <source>
        <dbReference type="SAM" id="MobiDB-lite"/>
    </source>
</evidence>
<dbReference type="EC" id="3.6.5.2" evidence="2"/>
<reference evidence="6 7" key="1">
    <citation type="submission" date="2013-11" db="EMBL/GenBank/DDBJ databases">
        <title>Draft genome of the bovine lungworm Dictyocaulus viviparus.</title>
        <authorList>
            <person name="Mitreva M."/>
        </authorList>
    </citation>
    <scope>NUCLEOTIDE SEQUENCE [LARGE SCALE GENOMIC DNA]</scope>
    <source>
        <strain evidence="6 7">HannoverDv2000</strain>
    </source>
</reference>
<sequence length="391" mass="43235">MTTLCETESAPLLRLRVSRGGLKHARLPTGYNEMIGDGPGSSIEEIPTFIRGSSPRSLDSSGAGSNTSGRVTSYSQHIDAWRSRRQDRELPSYDSELPEDSLSKEFNRVSFLRRSVCALRRSIGRRSRKKNTNDPAPHAYNSSRPWSIGESTKEPASSDVRPSRSNEKCEILPCGPVCVYSGFGRTFERINPGEEIAIAVFGKRGVGKTSLLDHATLLCEGQHGIAPLGLTERMRLGGKQNHMEYRFAHMTSMTVQTSKQLFVIDLIDAEFEDDHSVTHTSYMRAVDAVILLYSCSDSASLLTAMSIHRQLATVAESRKPCVLLANVIHGALQRYVTREMGEKTARNIRAVYVEADLLVQEGSVSMAIEYLCRAVVTARKSTDVKDICSIM</sequence>